<organism evidence="1 2">
    <name type="scientific">Corchorus olitorius</name>
    <dbReference type="NCBI Taxonomy" id="93759"/>
    <lineage>
        <taxon>Eukaryota</taxon>
        <taxon>Viridiplantae</taxon>
        <taxon>Streptophyta</taxon>
        <taxon>Embryophyta</taxon>
        <taxon>Tracheophyta</taxon>
        <taxon>Spermatophyta</taxon>
        <taxon>Magnoliopsida</taxon>
        <taxon>eudicotyledons</taxon>
        <taxon>Gunneridae</taxon>
        <taxon>Pentapetalae</taxon>
        <taxon>rosids</taxon>
        <taxon>malvids</taxon>
        <taxon>Malvales</taxon>
        <taxon>Malvaceae</taxon>
        <taxon>Grewioideae</taxon>
        <taxon>Apeibeae</taxon>
        <taxon>Corchorus</taxon>
    </lineage>
</organism>
<dbReference type="EMBL" id="AWUE01020846">
    <property type="protein sequence ID" value="OMO65291.1"/>
    <property type="molecule type" value="Genomic_DNA"/>
</dbReference>
<keyword evidence="2" id="KW-1185">Reference proteome</keyword>
<accession>A0A1R3H4N1</accession>
<evidence type="ECO:0000313" key="1">
    <source>
        <dbReference type="EMBL" id="OMO65291.1"/>
    </source>
</evidence>
<reference evidence="2" key="1">
    <citation type="submission" date="2013-09" db="EMBL/GenBank/DDBJ databases">
        <title>Corchorus olitorius genome sequencing.</title>
        <authorList>
            <person name="Alam M."/>
            <person name="Haque M.S."/>
            <person name="Islam M.S."/>
            <person name="Emdad E.M."/>
            <person name="Islam M.M."/>
            <person name="Ahmed B."/>
            <person name="Halim A."/>
            <person name="Hossen Q.M.M."/>
            <person name="Hossain M.Z."/>
            <person name="Ahmed R."/>
            <person name="Khan M.M."/>
            <person name="Islam R."/>
            <person name="Rashid M.M."/>
            <person name="Khan S.A."/>
            <person name="Rahman M.S."/>
            <person name="Alam M."/>
            <person name="Yahiya A.S."/>
            <person name="Khan M.S."/>
            <person name="Azam M.S."/>
            <person name="Haque T."/>
            <person name="Lashkar M.Z.H."/>
            <person name="Akhand A.I."/>
            <person name="Morshed G."/>
            <person name="Roy S."/>
            <person name="Uddin K.S."/>
            <person name="Rabeya T."/>
            <person name="Hossain A.S."/>
            <person name="Chowdhury A."/>
            <person name="Snigdha A.R."/>
            <person name="Mortoza M.S."/>
            <person name="Matin S.A."/>
            <person name="Hoque S.M.E."/>
            <person name="Islam M.K."/>
            <person name="Roy D.K."/>
            <person name="Haider R."/>
            <person name="Moosa M.M."/>
            <person name="Elias S.M."/>
            <person name="Hasan A.M."/>
            <person name="Jahan S."/>
            <person name="Shafiuddin M."/>
            <person name="Mahmood N."/>
            <person name="Shommy N.S."/>
        </authorList>
    </citation>
    <scope>NUCLEOTIDE SEQUENCE [LARGE SCALE GENOMIC DNA]</scope>
    <source>
        <strain evidence="2">cv. O-4</strain>
    </source>
</reference>
<protein>
    <submittedName>
        <fullName evidence="1">IN2-1 protein</fullName>
    </submittedName>
</protein>
<evidence type="ECO:0000313" key="2">
    <source>
        <dbReference type="Proteomes" id="UP000187203"/>
    </source>
</evidence>
<comment type="caution">
    <text evidence="1">The sequence shown here is derived from an EMBL/GenBank/DDBJ whole genome shotgun (WGS) entry which is preliminary data.</text>
</comment>
<dbReference type="AlphaFoldDB" id="A0A1R3H4N1"/>
<sequence length="122" mass="13721">MVRRFVIIFSNISNLTASKGMPVLLRHAEAKNWSKTIQWSSTRIRKQQCMLSTILVVSSTDNDMLFSVAGFQPSTERKLNIGISWLGLIDSCVLPYYGSSSILILLSTFLKFFLLCNTPVVD</sequence>
<gene>
    <name evidence="1" type="ORF">COLO4_31362</name>
</gene>
<proteinExistence type="predicted"/>
<dbReference type="Proteomes" id="UP000187203">
    <property type="component" value="Unassembled WGS sequence"/>
</dbReference>
<name>A0A1R3H4N1_9ROSI</name>